<dbReference type="NCBIfam" id="TIGR00254">
    <property type="entry name" value="GGDEF"/>
    <property type="match status" value="1"/>
</dbReference>
<name>A0A844GEZ0_9NEIS</name>
<dbReference type="Gene3D" id="3.10.580.10">
    <property type="entry name" value="CBS-domain"/>
    <property type="match status" value="1"/>
</dbReference>
<dbReference type="InterPro" id="IPR046342">
    <property type="entry name" value="CBS_dom_sf"/>
</dbReference>
<comment type="caution">
    <text evidence="5">The sequence shown here is derived from an EMBL/GenBank/DDBJ whole genome shotgun (WGS) entry which is preliminary data.</text>
</comment>
<dbReference type="SMART" id="SM00267">
    <property type="entry name" value="GGDEF"/>
    <property type="match status" value="1"/>
</dbReference>
<gene>
    <name evidence="5" type="ORF">GKE73_14325</name>
</gene>
<accession>A0A844GEZ0</accession>
<dbReference type="PROSITE" id="PS51371">
    <property type="entry name" value="CBS"/>
    <property type="match status" value="1"/>
</dbReference>
<dbReference type="Gene3D" id="3.30.70.270">
    <property type="match status" value="1"/>
</dbReference>
<dbReference type="Pfam" id="PF00571">
    <property type="entry name" value="CBS"/>
    <property type="match status" value="1"/>
</dbReference>
<dbReference type="InterPro" id="IPR050706">
    <property type="entry name" value="Cyclic-di-GMP_PDE-like"/>
</dbReference>
<dbReference type="InterPro" id="IPR000160">
    <property type="entry name" value="GGDEF_dom"/>
</dbReference>
<dbReference type="InterPro" id="IPR000644">
    <property type="entry name" value="CBS_dom"/>
</dbReference>
<dbReference type="InterPro" id="IPR029787">
    <property type="entry name" value="Nucleotide_cyclase"/>
</dbReference>
<feature type="domain" description="GGDEF" evidence="3">
    <location>
        <begin position="435"/>
        <end position="586"/>
    </location>
</feature>
<keyword evidence="6" id="KW-1185">Reference proteome</keyword>
<dbReference type="Pfam" id="PF00563">
    <property type="entry name" value="EAL"/>
    <property type="match status" value="1"/>
</dbReference>
<dbReference type="PANTHER" id="PTHR33121:SF76">
    <property type="entry name" value="SIGNALING PROTEIN"/>
    <property type="match status" value="1"/>
</dbReference>
<dbReference type="EMBL" id="WLYX01000001">
    <property type="protein sequence ID" value="MTD33788.1"/>
    <property type="molecule type" value="Genomic_DNA"/>
</dbReference>
<dbReference type="InterPro" id="IPR043128">
    <property type="entry name" value="Rev_trsase/Diguanyl_cyclase"/>
</dbReference>
<feature type="domain" description="CBS" evidence="4">
    <location>
        <begin position="279"/>
        <end position="336"/>
    </location>
</feature>
<dbReference type="CDD" id="cd04598">
    <property type="entry name" value="CBS_pair_GGDEF_EAL"/>
    <property type="match status" value="1"/>
</dbReference>
<dbReference type="PROSITE" id="PS50887">
    <property type="entry name" value="GGDEF"/>
    <property type="match status" value="1"/>
</dbReference>
<evidence type="ECO:0000259" key="2">
    <source>
        <dbReference type="PROSITE" id="PS50883"/>
    </source>
</evidence>
<dbReference type="Pfam" id="PF00990">
    <property type="entry name" value="GGDEF"/>
    <property type="match status" value="1"/>
</dbReference>
<evidence type="ECO:0000313" key="6">
    <source>
        <dbReference type="Proteomes" id="UP000446658"/>
    </source>
</evidence>
<keyword evidence="1" id="KW-0129">CBS domain</keyword>
<dbReference type="Gene3D" id="3.20.20.450">
    <property type="entry name" value="EAL domain"/>
    <property type="match status" value="1"/>
</dbReference>
<organism evidence="5 6">
    <name type="scientific">Paludibacterium denitrificans</name>
    <dbReference type="NCBI Taxonomy" id="2675226"/>
    <lineage>
        <taxon>Bacteria</taxon>
        <taxon>Pseudomonadati</taxon>
        <taxon>Pseudomonadota</taxon>
        <taxon>Betaproteobacteria</taxon>
        <taxon>Neisseriales</taxon>
        <taxon>Chromobacteriaceae</taxon>
        <taxon>Paludibacterium</taxon>
    </lineage>
</organism>
<dbReference type="CDD" id="cd01949">
    <property type="entry name" value="GGDEF"/>
    <property type="match status" value="1"/>
</dbReference>
<dbReference type="AlphaFoldDB" id="A0A844GEZ0"/>
<dbReference type="GO" id="GO:0071111">
    <property type="term" value="F:cyclic-guanylate-specific phosphodiesterase activity"/>
    <property type="evidence" value="ECO:0007669"/>
    <property type="project" value="InterPro"/>
</dbReference>
<reference evidence="5 6" key="1">
    <citation type="submission" date="2019-11" db="EMBL/GenBank/DDBJ databases">
        <title>Draft genome sequence of Paludibacterium sp. dN18-1.</title>
        <authorList>
            <person name="Im W.-T."/>
        </authorList>
    </citation>
    <scope>NUCLEOTIDE SEQUENCE [LARGE SCALE GENOMIC DNA]</scope>
    <source>
        <strain evidence="6">dN 18-1</strain>
    </source>
</reference>
<dbReference type="InterPro" id="IPR035919">
    <property type="entry name" value="EAL_sf"/>
</dbReference>
<evidence type="ECO:0000259" key="4">
    <source>
        <dbReference type="PROSITE" id="PS51371"/>
    </source>
</evidence>
<protein>
    <submittedName>
        <fullName evidence="5">EAL domain-containing protein</fullName>
    </submittedName>
</protein>
<dbReference type="CDD" id="cd01948">
    <property type="entry name" value="EAL"/>
    <property type="match status" value="1"/>
</dbReference>
<evidence type="ECO:0000259" key="3">
    <source>
        <dbReference type="PROSITE" id="PS50887"/>
    </source>
</evidence>
<dbReference type="Proteomes" id="UP000446658">
    <property type="component" value="Unassembled WGS sequence"/>
</dbReference>
<dbReference type="SUPFAM" id="SSF141868">
    <property type="entry name" value="EAL domain-like"/>
    <property type="match status" value="1"/>
</dbReference>
<evidence type="ECO:0000313" key="5">
    <source>
        <dbReference type="EMBL" id="MTD33788.1"/>
    </source>
</evidence>
<dbReference type="SUPFAM" id="SSF54631">
    <property type="entry name" value="CBS-domain pair"/>
    <property type="match status" value="1"/>
</dbReference>
<dbReference type="InterPro" id="IPR001633">
    <property type="entry name" value="EAL_dom"/>
</dbReference>
<evidence type="ECO:0000256" key="1">
    <source>
        <dbReference type="PROSITE-ProRule" id="PRU00703"/>
    </source>
</evidence>
<proteinExistence type="predicted"/>
<dbReference type="SUPFAM" id="SSF55073">
    <property type="entry name" value="Nucleotide cyclase"/>
    <property type="match status" value="1"/>
</dbReference>
<dbReference type="SMART" id="SM00052">
    <property type="entry name" value="EAL"/>
    <property type="match status" value="1"/>
</dbReference>
<feature type="domain" description="EAL" evidence="2">
    <location>
        <begin position="7"/>
        <end position="257"/>
    </location>
</feature>
<dbReference type="PROSITE" id="PS50883">
    <property type="entry name" value="EAL"/>
    <property type="match status" value="1"/>
</dbReference>
<sequence length="652" mass="72442">MAEPCPDSSRCRELESIIQQRQLQPVFQPIVDLDSGVILGYEGLIRGPSNSPLHSPVNLFEQAQRCHMTVLLDQTCRRITMESFVGHQLSGLLFLNVSPESLLAPDHKPGETLAFLKCIGLDSKRIIIELTETQPNGDYDALREATSHYRDSGFRIALDDLGEGFSNLRRWSELRPDFVKLDKHFVQNIHHDPLKEQFVRSMVDIARQSGAMLVAEGIECVAELRVLRRLGVRYGQGYLLARPSPVPVQGRHITVPGVEWAGGSRTRLHWRHQPRAGDLLIDVPTLAPSVPNEEAYRLFASDPNRFAIPVVERGIPVGLLRRHHLLESFARPFNRELYGKKPCAVMMDKQPLIVSADMSVHELSNLVVASEHRHLVDGFIITEQGGYLGMGTGFDLMRKITELQISAARYANPLTGLPGNVPISETVDRLLEAQVPFVVAHADLDNFKPFNDLYGYAAGDGLIELVGQLLSVHVDSDRDFVGHIGGDDFVVLMQSSDWEARLHGMLEAFDEAVKMHFEPQHLAAGGFEVAGRTGEVMFFPLTSLSVGVIKVAPGRYLSHHEIGSATAEAKKMAKKAPGSSLFVERLAASAGAWYDQIWCEFDQFEGLISYYQAILAFSCCSFDHGAGKPQLGFLSQPDILCRLVKFIKRQLA</sequence>
<dbReference type="PANTHER" id="PTHR33121">
    <property type="entry name" value="CYCLIC DI-GMP PHOSPHODIESTERASE PDEF"/>
    <property type="match status" value="1"/>
</dbReference>